<accession>A0AAE8W893</accession>
<gene>
    <name evidence="3" type="ORF">Sipo8835_07445</name>
</gene>
<reference evidence="3 4" key="1">
    <citation type="submission" date="2019-03" db="EMBL/GenBank/DDBJ databases">
        <title>Comparative genomic analyses of the sweetpotato soil rot pathogen, Streptomyces ipomoeae.</title>
        <authorList>
            <person name="Ruschel Soares N."/>
            <person name="Badger J.H."/>
            <person name="Huguet-Tapia J.C."/>
            <person name="Clark C.A."/>
            <person name="Pettis G.S."/>
        </authorList>
    </citation>
    <scope>NUCLEOTIDE SEQUENCE [LARGE SCALE GENOMIC DNA]</scope>
    <source>
        <strain evidence="3 4">88-35</strain>
    </source>
</reference>
<dbReference type="GO" id="GO:0006707">
    <property type="term" value="P:cholesterol catabolic process"/>
    <property type="evidence" value="ECO:0007669"/>
    <property type="project" value="TreeGrafter"/>
</dbReference>
<comment type="caution">
    <text evidence="3">The sequence shown here is derived from an EMBL/GenBank/DDBJ whole genome shotgun (WGS) entry which is preliminary data.</text>
</comment>
<dbReference type="AlphaFoldDB" id="A0AAE8W893"/>
<evidence type="ECO:0000256" key="2">
    <source>
        <dbReference type="RuleBase" id="RU000461"/>
    </source>
</evidence>
<evidence type="ECO:0000313" key="3">
    <source>
        <dbReference type="EMBL" id="TQE37550.1"/>
    </source>
</evidence>
<dbReference type="InterPro" id="IPR036396">
    <property type="entry name" value="Cyt_P450_sf"/>
</dbReference>
<dbReference type="SUPFAM" id="SSF48264">
    <property type="entry name" value="Cytochrome P450"/>
    <property type="match status" value="1"/>
</dbReference>
<comment type="similarity">
    <text evidence="1 2">Belongs to the cytochrome P450 family.</text>
</comment>
<dbReference type="GO" id="GO:0020037">
    <property type="term" value="F:heme binding"/>
    <property type="evidence" value="ECO:0007669"/>
    <property type="project" value="InterPro"/>
</dbReference>
<dbReference type="PRINTS" id="PR00385">
    <property type="entry name" value="P450"/>
</dbReference>
<evidence type="ECO:0000256" key="1">
    <source>
        <dbReference type="ARBA" id="ARBA00010617"/>
    </source>
</evidence>
<dbReference type="GO" id="GO:0005506">
    <property type="term" value="F:iron ion binding"/>
    <property type="evidence" value="ECO:0007669"/>
    <property type="project" value="InterPro"/>
</dbReference>
<sequence>MSTDTIAAAIPDLSDPATFADGVPHQALDAIRQMPGLYWQPAKAGTLNGGFWCLTRHADIAEVERNPEIFSSQWGPFFPSLPSPGTEFRRNIMYNDPPVHSRLRRAAARSFGPRVIANFDGWVREIVVEVLEDIAARGDVNWVDDVAAIIPSRVIARVMGVPHEDRQRIVDWTLTIFDAAEQPDGGESTMALLPEVFAYLDQLRTDKLRAPQDDFATVLAHCVERGEISHPEFLHYLNLLLIAGFETTHTVIAQSMRLILEDPQIAEATREAVAAGNLDGLVDEFLRFVTPAMNMARTVTRDTDFHGTQMREGDLVQMFFTAANRDPAVFTDPHRFDPFRTTNDHMAFGNGPHHCIGKNLAKLEIKILFEEMHRRGITCALNGEPRRGWSTFINKLLSMPIVVTATDRQEARS</sequence>
<dbReference type="InterPro" id="IPR017972">
    <property type="entry name" value="Cyt_P450_CS"/>
</dbReference>
<dbReference type="InterPro" id="IPR002397">
    <property type="entry name" value="Cyt_P450_B"/>
</dbReference>
<keyword evidence="2" id="KW-0479">Metal-binding</keyword>
<evidence type="ECO:0000313" key="4">
    <source>
        <dbReference type="Proteomes" id="UP000318720"/>
    </source>
</evidence>
<dbReference type="GO" id="GO:0036199">
    <property type="term" value="F:cholest-4-en-3-one 26-monooxygenase activity"/>
    <property type="evidence" value="ECO:0007669"/>
    <property type="project" value="TreeGrafter"/>
</dbReference>
<dbReference type="EMBL" id="SPAZ01000057">
    <property type="protein sequence ID" value="TQE37550.1"/>
    <property type="molecule type" value="Genomic_DNA"/>
</dbReference>
<dbReference type="PANTHER" id="PTHR46696:SF4">
    <property type="entry name" value="BIOTIN BIOSYNTHESIS CYTOCHROME P450"/>
    <property type="match status" value="1"/>
</dbReference>
<keyword evidence="2" id="KW-0408">Iron</keyword>
<keyword evidence="2" id="KW-0349">Heme</keyword>
<dbReference type="PROSITE" id="PS00086">
    <property type="entry name" value="CYTOCHROME_P450"/>
    <property type="match status" value="1"/>
</dbReference>
<keyword evidence="2" id="KW-0560">Oxidoreductase</keyword>
<organism evidence="3 4">
    <name type="scientific">Streptomyces ipomoeae</name>
    <dbReference type="NCBI Taxonomy" id="103232"/>
    <lineage>
        <taxon>Bacteria</taxon>
        <taxon>Bacillati</taxon>
        <taxon>Actinomycetota</taxon>
        <taxon>Actinomycetes</taxon>
        <taxon>Kitasatosporales</taxon>
        <taxon>Streptomycetaceae</taxon>
        <taxon>Streptomyces</taxon>
    </lineage>
</organism>
<protein>
    <submittedName>
        <fullName evidence="3">Cytochrome P450</fullName>
    </submittedName>
</protein>
<dbReference type="GO" id="GO:0008395">
    <property type="term" value="F:steroid hydroxylase activity"/>
    <property type="evidence" value="ECO:0007669"/>
    <property type="project" value="TreeGrafter"/>
</dbReference>
<dbReference type="InterPro" id="IPR001128">
    <property type="entry name" value="Cyt_P450"/>
</dbReference>
<keyword evidence="2" id="KW-0503">Monooxygenase</keyword>
<dbReference type="PANTHER" id="PTHR46696">
    <property type="entry name" value="P450, PUTATIVE (EUROFUNG)-RELATED"/>
    <property type="match status" value="1"/>
</dbReference>
<name>A0AAE8W893_9ACTN</name>
<dbReference type="PRINTS" id="PR00359">
    <property type="entry name" value="BP450"/>
</dbReference>
<dbReference type="Proteomes" id="UP000318720">
    <property type="component" value="Unassembled WGS sequence"/>
</dbReference>
<dbReference type="Gene3D" id="1.10.630.10">
    <property type="entry name" value="Cytochrome P450"/>
    <property type="match status" value="1"/>
</dbReference>
<dbReference type="Pfam" id="PF00067">
    <property type="entry name" value="p450"/>
    <property type="match status" value="1"/>
</dbReference>
<proteinExistence type="inferred from homology"/>
<dbReference type="RefSeq" id="WP_141581241.1">
    <property type="nucleotide sequence ID" value="NZ_JARAVA010000288.1"/>
</dbReference>